<feature type="domain" description="Methyltransferase TRM13" evidence="1">
    <location>
        <begin position="63"/>
        <end position="124"/>
    </location>
</feature>
<protein>
    <submittedName>
        <fullName evidence="2">TRM13 domain-containing protein</fullName>
    </submittedName>
</protein>
<proteinExistence type="predicted"/>
<dbReference type="InterPro" id="IPR007871">
    <property type="entry name" value="Methyltransferase_TRM13"/>
</dbReference>
<accession>A0A183DE76</accession>
<sequence>LWHRPTADELSRMRCIIERVYAVIAGNIRDSFLENADIEVKGHSLRLLFLGSSAKQIIELTRTSSSEHLATAGLLNNDKRWCLVDFGAGRAELSYWLAKLAPSCRFLLIERMGSRNKFDNRAQKVCLISTTSSATPIQ</sequence>
<name>A0A183DE76_9BILA</name>
<reference evidence="2" key="1">
    <citation type="submission" date="2016-06" db="UniProtKB">
        <authorList>
            <consortium name="WormBaseParasite"/>
        </authorList>
    </citation>
    <scope>IDENTIFICATION</scope>
</reference>
<dbReference type="Pfam" id="PF05206">
    <property type="entry name" value="TRM13"/>
    <property type="match status" value="1"/>
</dbReference>
<evidence type="ECO:0000313" key="2">
    <source>
        <dbReference type="WBParaSite" id="GPUH_0000702601-mRNA-1"/>
    </source>
</evidence>
<evidence type="ECO:0000259" key="1">
    <source>
        <dbReference type="Pfam" id="PF05206"/>
    </source>
</evidence>
<dbReference type="AlphaFoldDB" id="A0A183DE76"/>
<dbReference type="GO" id="GO:0008033">
    <property type="term" value="P:tRNA processing"/>
    <property type="evidence" value="ECO:0007669"/>
    <property type="project" value="InterPro"/>
</dbReference>
<organism evidence="2">
    <name type="scientific">Gongylonema pulchrum</name>
    <dbReference type="NCBI Taxonomy" id="637853"/>
    <lineage>
        <taxon>Eukaryota</taxon>
        <taxon>Metazoa</taxon>
        <taxon>Ecdysozoa</taxon>
        <taxon>Nematoda</taxon>
        <taxon>Chromadorea</taxon>
        <taxon>Rhabditida</taxon>
        <taxon>Spirurina</taxon>
        <taxon>Spiruromorpha</taxon>
        <taxon>Spiruroidea</taxon>
        <taxon>Gongylonematidae</taxon>
        <taxon>Gongylonema</taxon>
    </lineage>
</organism>
<dbReference type="WBParaSite" id="GPUH_0000702601-mRNA-1">
    <property type="protein sequence ID" value="GPUH_0000702601-mRNA-1"/>
    <property type="gene ID" value="GPUH_0000702601"/>
</dbReference>
<dbReference type="GO" id="GO:0008168">
    <property type="term" value="F:methyltransferase activity"/>
    <property type="evidence" value="ECO:0007669"/>
    <property type="project" value="InterPro"/>
</dbReference>